<accession>A0ABD0JZJ5</accession>
<gene>
    <name evidence="1" type="ORF">BaRGS_00028634</name>
</gene>
<dbReference type="Proteomes" id="UP001519460">
    <property type="component" value="Unassembled WGS sequence"/>
</dbReference>
<protein>
    <submittedName>
        <fullName evidence="1">Uncharacterized protein</fullName>
    </submittedName>
</protein>
<comment type="caution">
    <text evidence="1">The sequence shown here is derived from an EMBL/GenBank/DDBJ whole genome shotgun (WGS) entry which is preliminary data.</text>
</comment>
<proteinExistence type="predicted"/>
<evidence type="ECO:0000313" key="2">
    <source>
        <dbReference type="Proteomes" id="UP001519460"/>
    </source>
</evidence>
<dbReference type="EMBL" id="JACVVK020000287">
    <property type="protein sequence ID" value="KAK7480150.1"/>
    <property type="molecule type" value="Genomic_DNA"/>
</dbReference>
<evidence type="ECO:0000313" key="1">
    <source>
        <dbReference type="EMBL" id="KAK7480150.1"/>
    </source>
</evidence>
<organism evidence="1 2">
    <name type="scientific">Batillaria attramentaria</name>
    <dbReference type="NCBI Taxonomy" id="370345"/>
    <lineage>
        <taxon>Eukaryota</taxon>
        <taxon>Metazoa</taxon>
        <taxon>Spiralia</taxon>
        <taxon>Lophotrochozoa</taxon>
        <taxon>Mollusca</taxon>
        <taxon>Gastropoda</taxon>
        <taxon>Caenogastropoda</taxon>
        <taxon>Sorbeoconcha</taxon>
        <taxon>Cerithioidea</taxon>
        <taxon>Batillariidae</taxon>
        <taxon>Batillaria</taxon>
    </lineage>
</organism>
<sequence>MDTNAIDLTPRRLALSRIPPSLLAKCKPGVEVNFRPTPIIGGQTPRQTRQETIESHFLTLRGPEHVRFRAARHRSFVKPRMSSAAFVTTTADVRYRYVVP</sequence>
<keyword evidence="2" id="KW-1185">Reference proteome</keyword>
<feature type="non-terminal residue" evidence="1">
    <location>
        <position position="100"/>
    </location>
</feature>
<dbReference type="AlphaFoldDB" id="A0ABD0JZJ5"/>
<name>A0ABD0JZJ5_9CAEN</name>
<reference evidence="1 2" key="1">
    <citation type="journal article" date="2023" name="Sci. Data">
        <title>Genome assembly of the Korean intertidal mud-creeper Batillaria attramentaria.</title>
        <authorList>
            <person name="Patra A.K."/>
            <person name="Ho P.T."/>
            <person name="Jun S."/>
            <person name="Lee S.J."/>
            <person name="Kim Y."/>
            <person name="Won Y.J."/>
        </authorList>
    </citation>
    <scope>NUCLEOTIDE SEQUENCE [LARGE SCALE GENOMIC DNA]</scope>
    <source>
        <strain evidence="1">Wonlab-2016</strain>
    </source>
</reference>